<dbReference type="SMART" id="SM01131">
    <property type="entry name" value="DHHA2"/>
    <property type="match status" value="1"/>
</dbReference>
<dbReference type="PANTHER" id="PTHR12112">
    <property type="entry name" value="BNIP - RELATED"/>
    <property type="match status" value="1"/>
</dbReference>
<dbReference type="SUPFAM" id="SSF64182">
    <property type="entry name" value="DHH phosphoesterases"/>
    <property type="match status" value="1"/>
</dbReference>
<dbReference type="GO" id="GO:0004309">
    <property type="term" value="F:exopolyphosphatase activity"/>
    <property type="evidence" value="ECO:0007669"/>
    <property type="project" value="TreeGrafter"/>
</dbReference>
<dbReference type="Proteomes" id="UP000324767">
    <property type="component" value="Unassembled WGS sequence"/>
</dbReference>
<sequence>MASSLPPLDLPPGAQLVRFELQDMAFPRDSLRAFLAHAKSALATAIEQSEKVTLVIGNESADLDSLTSSLLYAYIRSLSPPPPHSPPSTSPPTDPLLGPPPPPRTHHPPTPRRHPPLRPHHTLRPPPAAHRAHALPPPPPAGSSSTTTPSPPPRRPLRPPRPRRHRPPRRRSRRPPRHPPGAAPDPEVRLVHQPRGALLPRGLGREFRRGARAGGAVEAWDAQVARVAIASVLVDTGNLAVGGAAEDVDREAVEYLEGRIARVAGEAWDRGGFYEEMQRAKGELGGLALRDVWRKDYKAWREGGGAEGRRPREAFDEAVDAFMREKGLVVYAIMTTYTTSDGRFQRELLLQARPEGAGAAERFVDKATPELGLEAWEAGSTHEEDLLEPVDESVYRRVWRQKEVGRSRKQVAPLLRAAMC</sequence>
<feature type="compositionally biased region" description="Pro residues" evidence="1">
    <location>
        <begin position="80"/>
        <end position="103"/>
    </location>
</feature>
<dbReference type="Gene3D" id="3.10.310.20">
    <property type="entry name" value="DHHA2 domain"/>
    <property type="match status" value="1"/>
</dbReference>
<accession>A0A5M8PWQ2</accession>
<feature type="region of interest" description="Disordered" evidence="1">
    <location>
        <begin position="80"/>
        <end position="188"/>
    </location>
</feature>
<dbReference type="EMBL" id="VXIT01000004">
    <property type="protein sequence ID" value="KAA6413489.1"/>
    <property type="molecule type" value="Genomic_DNA"/>
</dbReference>
<dbReference type="Gene3D" id="3.90.1640.10">
    <property type="entry name" value="inorganic pyrophosphatase (n-terminal core)"/>
    <property type="match status" value="2"/>
</dbReference>
<evidence type="ECO:0000256" key="1">
    <source>
        <dbReference type="SAM" id="MobiDB-lite"/>
    </source>
</evidence>
<feature type="domain" description="DHHA2" evidence="2">
    <location>
        <begin position="274"/>
        <end position="419"/>
    </location>
</feature>
<gene>
    <name evidence="3" type="ORF">FRX48_03235</name>
</gene>
<dbReference type="PANTHER" id="PTHR12112:SF39">
    <property type="entry name" value="EG:152A3.5 PROTEIN (FBGN0003116_PN PROTEIN)"/>
    <property type="match status" value="1"/>
</dbReference>
<dbReference type="InterPro" id="IPR004097">
    <property type="entry name" value="DHHA2"/>
</dbReference>
<reference evidence="3 4" key="1">
    <citation type="submission" date="2019-09" db="EMBL/GenBank/DDBJ databases">
        <title>The hologenome of the rock-dwelling lichen Lasallia pustulata.</title>
        <authorList>
            <person name="Greshake Tzovaras B."/>
            <person name="Segers F."/>
            <person name="Bicker A."/>
            <person name="Dal Grande F."/>
            <person name="Otte J."/>
            <person name="Hankeln T."/>
            <person name="Schmitt I."/>
            <person name="Ebersberger I."/>
        </authorList>
    </citation>
    <scope>NUCLEOTIDE SEQUENCE [LARGE SCALE GENOMIC DNA]</scope>
    <source>
        <strain evidence="3">A1-1</strain>
    </source>
</reference>
<organism evidence="3 4">
    <name type="scientific">Lasallia pustulata</name>
    <dbReference type="NCBI Taxonomy" id="136370"/>
    <lineage>
        <taxon>Eukaryota</taxon>
        <taxon>Fungi</taxon>
        <taxon>Dikarya</taxon>
        <taxon>Ascomycota</taxon>
        <taxon>Pezizomycotina</taxon>
        <taxon>Lecanoromycetes</taxon>
        <taxon>OSLEUM clade</taxon>
        <taxon>Umbilicariomycetidae</taxon>
        <taxon>Umbilicariales</taxon>
        <taxon>Umbilicariaceae</taxon>
        <taxon>Lasallia</taxon>
    </lineage>
</organism>
<dbReference type="GO" id="GO:0005737">
    <property type="term" value="C:cytoplasm"/>
    <property type="evidence" value="ECO:0007669"/>
    <property type="project" value="InterPro"/>
</dbReference>
<feature type="compositionally biased region" description="Basic residues" evidence="1">
    <location>
        <begin position="155"/>
        <end position="177"/>
    </location>
</feature>
<dbReference type="AlphaFoldDB" id="A0A5M8PWQ2"/>
<proteinExistence type="predicted"/>
<evidence type="ECO:0000259" key="2">
    <source>
        <dbReference type="SMART" id="SM01131"/>
    </source>
</evidence>
<dbReference type="Pfam" id="PF02833">
    <property type="entry name" value="DHHA2"/>
    <property type="match status" value="1"/>
</dbReference>
<feature type="compositionally biased region" description="Basic residues" evidence="1">
    <location>
        <begin position="104"/>
        <end position="123"/>
    </location>
</feature>
<comment type="caution">
    <text evidence="3">The sequence shown here is derived from an EMBL/GenBank/DDBJ whole genome shotgun (WGS) entry which is preliminary data.</text>
</comment>
<evidence type="ECO:0000313" key="3">
    <source>
        <dbReference type="EMBL" id="KAA6413489.1"/>
    </source>
</evidence>
<name>A0A5M8PWQ2_9LECA</name>
<dbReference type="OrthoDB" id="374045at2759"/>
<evidence type="ECO:0000313" key="4">
    <source>
        <dbReference type="Proteomes" id="UP000324767"/>
    </source>
</evidence>
<dbReference type="InterPro" id="IPR038222">
    <property type="entry name" value="DHHA2_dom_sf"/>
</dbReference>
<protein>
    <recommendedName>
        <fullName evidence="2">DHHA2 domain-containing protein</fullName>
    </recommendedName>
</protein>
<dbReference type="InterPro" id="IPR038763">
    <property type="entry name" value="DHH_sf"/>
</dbReference>